<reference evidence="1" key="1">
    <citation type="submission" date="2023-04" db="EMBL/GenBank/DDBJ databases">
        <title>Candida boidinii NBRC 1967.</title>
        <authorList>
            <person name="Ichikawa N."/>
            <person name="Sato H."/>
            <person name="Tonouchi N."/>
        </authorList>
    </citation>
    <scope>NUCLEOTIDE SEQUENCE</scope>
    <source>
        <strain evidence="1">NBRC 1967</strain>
    </source>
</reference>
<evidence type="ECO:0000313" key="1">
    <source>
        <dbReference type="EMBL" id="GMF01541.1"/>
    </source>
</evidence>
<keyword evidence="2" id="KW-1185">Reference proteome</keyword>
<comment type="caution">
    <text evidence="1">The sequence shown here is derived from an EMBL/GenBank/DDBJ whole genome shotgun (WGS) entry which is preliminary data.</text>
</comment>
<protein>
    <submittedName>
        <fullName evidence="1">Unnamed protein product</fullName>
    </submittedName>
</protein>
<sequence length="313" mass="33393">MIEVMDKGYGFGPGISAIIALSASAKFAQSAIGPTSYVTSRGYESDGAIVQTVRNFFSKSFGLAVVESFTRADGANLIQVYVALIAIAISVYLSNIRLDVPIKSSKVRSMASVYPVKLIYCGALPLLFTYAVLYNANIFGFALTKICNTCPQISLIGKWELDAFTKQSYNLVGGLLYFISSSSSSKCLIGSLIRPFTYGAFVVGISTLFSSKWINYSGSSGRDLAKQFKEQDISMLGHRDATKELNRIIPTAAIIGAVITSSLVAVTENLCSTGLCVGSIVGIFSALTVLESVMTEWQQTGGVGSQLSAVFNP</sequence>
<evidence type="ECO:0000313" key="2">
    <source>
        <dbReference type="Proteomes" id="UP001165101"/>
    </source>
</evidence>
<dbReference type="EMBL" id="BSXV01004987">
    <property type="protein sequence ID" value="GMF01541.1"/>
    <property type="molecule type" value="Genomic_DNA"/>
</dbReference>
<dbReference type="Proteomes" id="UP001165101">
    <property type="component" value="Unassembled WGS sequence"/>
</dbReference>
<accession>A0ACB5U5C0</accession>
<organism evidence="1 2">
    <name type="scientific">Candida boidinii</name>
    <name type="common">Yeast</name>
    <dbReference type="NCBI Taxonomy" id="5477"/>
    <lineage>
        <taxon>Eukaryota</taxon>
        <taxon>Fungi</taxon>
        <taxon>Dikarya</taxon>
        <taxon>Ascomycota</taxon>
        <taxon>Saccharomycotina</taxon>
        <taxon>Pichiomycetes</taxon>
        <taxon>Pichiales</taxon>
        <taxon>Pichiaceae</taxon>
        <taxon>Ogataea</taxon>
        <taxon>Ogataea/Candida clade</taxon>
    </lineage>
</organism>
<name>A0ACB5U5C0_CANBO</name>
<gene>
    <name evidence="1" type="ORF">Cboi01_000586600</name>
</gene>
<proteinExistence type="predicted"/>